<dbReference type="RefSeq" id="WP_054401567.1">
    <property type="nucleotide sequence ID" value="NZ_LIUT01000001.1"/>
</dbReference>
<reference evidence="2" key="1">
    <citation type="submission" date="2015-08" db="EMBL/GenBank/DDBJ databases">
        <title>Genome sequencing project for genomic taxonomy and phylogenomics of Bacillus-like bacteria.</title>
        <authorList>
            <person name="Liu B."/>
            <person name="Wang J."/>
            <person name="Zhu Y."/>
            <person name="Liu G."/>
            <person name="Chen Q."/>
            <person name="Chen Z."/>
            <person name="Lan J."/>
            <person name="Che J."/>
            <person name="Ge C."/>
            <person name="Shi H."/>
            <person name="Pan Z."/>
            <person name="Liu X."/>
        </authorList>
    </citation>
    <scope>NUCLEOTIDE SEQUENCE [LARGE SCALE GENOMIC DNA]</scope>
    <source>
        <strain evidence="2">FJAT-22460</strain>
    </source>
</reference>
<sequence length="752" mass="85165">MSKRKWWVLVVLCTIVLLCGAAVIYGNLRPSLKTYADANGVKMKFKTEGTSFLVYQNDEEWKEVFAKGVNLGATVPGHFPGELPATEEDYLRWFKQIDDMGANVIRVYTVHNPVFYSALVKYNRDKGDDPLYFMQGIWSPEEQLIERRDAYDEEIVQTFKAEISKAVAAVYGDINVEAKHGQSSGKYKVNASKYLMAWHVGTEWDPSMVDNTNTVHKDVPQYKGDHFSGTKDASPFENWLASMLDYTAAEEQKYGWQHPMTFTNWVTTDVLEHPGEPLFEEDMVSVDARHVEPVNWDAGYFAAYHVYPYYPDFFRTDKTLQTIPDEDGGYNTYKAYLRKLKAEFQDMPIMVTEYGVPSSIGVSHYGPGGKDQGGHDEAGQGSVNVSLTQDIYDEGYSGAILFMWQDEWFKKTWNTMPYEIPADRRSFWLNVLTNEKMFGVLAMQPGKAEQITIDGDLSDWEKVPEGEVKTWSGTAPGVKSMKLTHDEAYLYIGMELEKEFDPKHSKLFIGADTIPGGDIPEKELAGRKLTGGALETLIQLGQEDESQVSIAPSYDFHSRLYGKEGYWMLPGAEAKGTKDDPVVPGGSFHSWKLAISLLMNPPDTRFSHPFVDETVGLLKRGTSDPKSPDFNSLTAWQYQGRFIEMRIPWMLLGFGDPSSLQVLDYSPLQDKRSFSTATTEGIRLAPWIAERSETGGKAEAGSLATINLKDIEPYTWELWEDTIYSERLKQSYYDMQDIFTRLPDTGRQPDAK</sequence>
<dbReference type="OrthoDB" id="916275at2"/>
<evidence type="ECO:0000313" key="2">
    <source>
        <dbReference type="Proteomes" id="UP000036932"/>
    </source>
</evidence>
<name>A0A0M1P2G6_9BACL</name>
<comment type="caution">
    <text evidence="1">The sequence shown here is derived from an EMBL/GenBank/DDBJ whole genome shotgun (WGS) entry which is preliminary data.</text>
</comment>
<dbReference type="AlphaFoldDB" id="A0A0M1P2G6"/>
<gene>
    <name evidence="1" type="ORF">AM231_05085</name>
</gene>
<dbReference type="SUPFAM" id="SSF51445">
    <property type="entry name" value="(Trans)glycosidases"/>
    <property type="match status" value="1"/>
</dbReference>
<evidence type="ECO:0000313" key="1">
    <source>
        <dbReference type="EMBL" id="KOR88587.1"/>
    </source>
</evidence>
<dbReference type="InterPro" id="IPR017853">
    <property type="entry name" value="GH"/>
</dbReference>
<evidence type="ECO:0008006" key="3">
    <source>
        <dbReference type="Google" id="ProtNLM"/>
    </source>
</evidence>
<organism evidence="1 2">
    <name type="scientific">Paenibacillus solani</name>
    <dbReference type="NCBI Taxonomy" id="1705565"/>
    <lineage>
        <taxon>Bacteria</taxon>
        <taxon>Bacillati</taxon>
        <taxon>Bacillota</taxon>
        <taxon>Bacilli</taxon>
        <taxon>Bacillales</taxon>
        <taxon>Paenibacillaceae</taxon>
        <taxon>Paenibacillus</taxon>
    </lineage>
</organism>
<dbReference type="Proteomes" id="UP000036932">
    <property type="component" value="Unassembled WGS sequence"/>
</dbReference>
<keyword evidence="2" id="KW-1185">Reference proteome</keyword>
<dbReference type="Gene3D" id="3.20.20.80">
    <property type="entry name" value="Glycosidases"/>
    <property type="match status" value="1"/>
</dbReference>
<proteinExistence type="predicted"/>
<dbReference type="PATRIC" id="fig|1705565.3.peg.2909"/>
<dbReference type="Gene3D" id="2.60.40.1190">
    <property type="match status" value="1"/>
</dbReference>
<accession>A0A0M1P2G6</accession>
<protein>
    <recommendedName>
        <fullName evidence="3">Family 2 glycosyl transferase</fullName>
    </recommendedName>
</protein>
<dbReference type="EMBL" id="LIUT01000001">
    <property type="protein sequence ID" value="KOR88587.1"/>
    <property type="molecule type" value="Genomic_DNA"/>
</dbReference>